<dbReference type="Proteomes" id="UP001529510">
    <property type="component" value="Unassembled WGS sequence"/>
</dbReference>
<evidence type="ECO:0000256" key="1">
    <source>
        <dbReference type="SAM" id="MobiDB-lite"/>
    </source>
</evidence>
<protein>
    <recommendedName>
        <fullName evidence="4">GAG protein</fullName>
    </recommendedName>
</protein>
<dbReference type="Gene3D" id="1.10.287.3160">
    <property type="match status" value="1"/>
</dbReference>
<organism evidence="2 3">
    <name type="scientific">Cirrhinus mrigala</name>
    <name type="common">Mrigala</name>
    <dbReference type="NCBI Taxonomy" id="683832"/>
    <lineage>
        <taxon>Eukaryota</taxon>
        <taxon>Metazoa</taxon>
        <taxon>Chordata</taxon>
        <taxon>Craniata</taxon>
        <taxon>Vertebrata</taxon>
        <taxon>Euteleostomi</taxon>
        <taxon>Actinopterygii</taxon>
        <taxon>Neopterygii</taxon>
        <taxon>Teleostei</taxon>
        <taxon>Ostariophysi</taxon>
        <taxon>Cypriniformes</taxon>
        <taxon>Cyprinidae</taxon>
        <taxon>Labeoninae</taxon>
        <taxon>Labeonini</taxon>
        <taxon>Cirrhinus</taxon>
    </lineage>
</organism>
<evidence type="ECO:0000313" key="2">
    <source>
        <dbReference type="EMBL" id="KAL0193780.1"/>
    </source>
</evidence>
<feature type="non-terminal residue" evidence="2">
    <location>
        <position position="1"/>
    </location>
</feature>
<feature type="compositionally biased region" description="Pro residues" evidence="1">
    <location>
        <begin position="300"/>
        <end position="310"/>
    </location>
</feature>
<proteinExistence type="predicted"/>
<dbReference type="AlphaFoldDB" id="A0ABD0R6X7"/>
<dbReference type="EMBL" id="JAMKFB020000005">
    <property type="protein sequence ID" value="KAL0193780.1"/>
    <property type="molecule type" value="Genomic_DNA"/>
</dbReference>
<evidence type="ECO:0008006" key="4">
    <source>
        <dbReference type="Google" id="ProtNLM"/>
    </source>
</evidence>
<reference evidence="2 3" key="1">
    <citation type="submission" date="2024-05" db="EMBL/GenBank/DDBJ databases">
        <title>Genome sequencing and assembly of Indian major carp, Cirrhinus mrigala (Hamilton, 1822).</title>
        <authorList>
            <person name="Mohindra V."/>
            <person name="Chowdhury L.M."/>
            <person name="Lal K."/>
            <person name="Jena J.K."/>
        </authorList>
    </citation>
    <scope>NUCLEOTIDE SEQUENCE [LARGE SCALE GENOMIC DNA]</scope>
    <source>
        <strain evidence="2">CM1030</strain>
        <tissue evidence="2">Blood</tissue>
    </source>
</reference>
<feature type="non-terminal residue" evidence="2">
    <location>
        <position position="414"/>
    </location>
</feature>
<feature type="compositionally biased region" description="Low complexity" evidence="1">
    <location>
        <begin position="334"/>
        <end position="352"/>
    </location>
</feature>
<accession>A0ABD0R6X7</accession>
<comment type="caution">
    <text evidence="2">The sequence shown here is derived from an EMBL/GenBank/DDBJ whole genome shotgun (WGS) entry which is preliminary data.</text>
</comment>
<feature type="compositionally biased region" description="Low complexity" evidence="1">
    <location>
        <begin position="373"/>
        <end position="389"/>
    </location>
</feature>
<gene>
    <name evidence="2" type="ORF">M9458_012076</name>
</gene>
<name>A0ABD0R6X7_CIRMR</name>
<feature type="region of interest" description="Disordered" evidence="1">
    <location>
        <begin position="291"/>
        <end position="391"/>
    </location>
</feature>
<sequence>LPAFFVVFSPFSPFRGCPPRIFLCFSPICHSQNRLLLLGMVHCVPARPRLIAAKDLHPFCVVCLGLKHAEEALQNPENCSHCLRLPKKLQRRHLKVAATLNLKHGLVGLEVKDMAVLGMGDPPAIEPSIARHLSPVQGGLLAPPKPVLPNKMDRFSASVHQAAYKSSALSVRALNVSSLLSAYQAELLDDLGQQLDKGSPSPTIWKDIVTVNDLVLRNARQAVQACGRSMALSVVGERALWLNLLGLPDSEKRRIAGTPVEHGQALFGPAVALMQQRCDDKKNEDEAFKLCLPRKAAPRQEPPARLPNPPTMGRRDFQQSKDRPRNRPPPRQSNPPSAKAWGRPAPAAAGKPLILPPPTQNASGRPDVRPVGALSLRSRATSLSDSRLAPEPPFKRRRVCFGRAVQPIGSVDVV</sequence>
<evidence type="ECO:0000313" key="3">
    <source>
        <dbReference type="Proteomes" id="UP001529510"/>
    </source>
</evidence>
<feature type="compositionally biased region" description="Basic and acidic residues" evidence="1">
    <location>
        <begin position="313"/>
        <end position="325"/>
    </location>
</feature>
<keyword evidence="3" id="KW-1185">Reference proteome</keyword>